<dbReference type="Gene3D" id="1.20.190.20">
    <property type="entry name" value="14-3-3 domain"/>
    <property type="match status" value="1"/>
</dbReference>
<organism evidence="3 4">
    <name type="scientific">Favolaschia claudopus</name>
    <dbReference type="NCBI Taxonomy" id="2862362"/>
    <lineage>
        <taxon>Eukaryota</taxon>
        <taxon>Fungi</taxon>
        <taxon>Dikarya</taxon>
        <taxon>Basidiomycota</taxon>
        <taxon>Agaricomycotina</taxon>
        <taxon>Agaricomycetes</taxon>
        <taxon>Agaricomycetidae</taxon>
        <taxon>Agaricales</taxon>
        <taxon>Marasmiineae</taxon>
        <taxon>Mycenaceae</taxon>
        <taxon>Favolaschia</taxon>
    </lineage>
</organism>
<reference evidence="3 4" key="1">
    <citation type="journal article" date="2024" name="J Genomics">
        <title>Draft genome sequencing and assembly of Favolaschia claudopus CIRM-BRFM 2984 isolated from oak limbs.</title>
        <authorList>
            <person name="Navarro D."/>
            <person name="Drula E."/>
            <person name="Chaduli D."/>
            <person name="Cazenave R."/>
            <person name="Ahrendt S."/>
            <person name="Wang J."/>
            <person name="Lipzen A."/>
            <person name="Daum C."/>
            <person name="Barry K."/>
            <person name="Grigoriev I.V."/>
            <person name="Favel A."/>
            <person name="Rosso M.N."/>
            <person name="Martin F."/>
        </authorList>
    </citation>
    <scope>NUCLEOTIDE SEQUENCE [LARGE SCALE GENOMIC DNA]</scope>
    <source>
        <strain evidence="3 4">CIRM-BRFM 2984</strain>
    </source>
</reference>
<feature type="domain" description="14-3-3" evidence="2">
    <location>
        <begin position="45"/>
        <end position="254"/>
    </location>
</feature>
<comment type="caution">
    <text evidence="3">The sequence shown here is derived from an EMBL/GenBank/DDBJ whole genome shotgun (WGS) entry which is preliminary data.</text>
</comment>
<dbReference type="PANTHER" id="PTHR18860">
    <property type="entry name" value="14-3-3 PROTEIN"/>
    <property type="match status" value="1"/>
</dbReference>
<name>A0AAW0AIY3_9AGAR</name>
<evidence type="ECO:0000313" key="3">
    <source>
        <dbReference type="EMBL" id="KAK7012480.1"/>
    </source>
</evidence>
<dbReference type="Pfam" id="PF00244">
    <property type="entry name" value="14-3-3"/>
    <property type="match status" value="1"/>
</dbReference>
<dbReference type="InterPro" id="IPR036815">
    <property type="entry name" value="14-3-3_dom_sf"/>
</dbReference>
<protein>
    <submittedName>
        <fullName evidence="3">14-3-3 protein-domain-containing protein</fullName>
    </submittedName>
</protein>
<dbReference type="Proteomes" id="UP001362999">
    <property type="component" value="Unassembled WGS sequence"/>
</dbReference>
<evidence type="ECO:0000256" key="1">
    <source>
        <dbReference type="ARBA" id="ARBA00006141"/>
    </source>
</evidence>
<evidence type="ECO:0000259" key="2">
    <source>
        <dbReference type="SMART" id="SM00101"/>
    </source>
</evidence>
<sequence>MPAKRPSRFAQTLYYPKTRQKSVERTYLGTPSPKQYTQLMPGPCDDHVYLAKVFEQAGRYEDMVASMNSVASFDCELSVEQRSLLVAAYSNVIGAHRASWRTICSIEQKQELIGPSMRLIQSYRETIEEELTKACESILAVLEKHLIPSSVSSESLIIYHTMMANHWRYLAEITTGDRQKVNTRKSLSSYKAASDVAVSNLCPTHPLRIRLGRSLYIRYYEHLDSWGPGETSASLYALSRQIHQPDGRAIESCE</sequence>
<dbReference type="SUPFAM" id="SSF48445">
    <property type="entry name" value="14-3-3 protein"/>
    <property type="match status" value="1"/>
</dbReference>
<proteinExistence type="inferred from homology"/>
<dbReference type="AlphaFoldDB" id="A0AAW0AIY3"/>
<dbReference type="SMART" id="SM00101">
    <property type="entry name" value="14_3_3"/>
    <property type="match status" value="1"/>
</dbReference>
<accession>A0AAW0AIY3</accession>
<dbReference type="InterPro" id="IPR023410">
    <property type="entry name" value="14-3-3_domain"/>
</dbReference>
<dbReference type="EMBL" id="JAWWNJ010000065">
    <property type="protein sequence ID" value="KAK7012480.1"/>
    <property type="molecule type" value="Genomic_DNA"/>
</dbReference>
<gene>
    <name evidence="3" type="ORF">R3P38DRAFT_3019407</name>
</gene>
<evidence type="ECO:0000313" key="4">
    <source>
        <dbReference type="Proteomes" id="UP001362999"/>
    </source>
</evidence>
<dbReference type="InterPro" id="IPR000308">
    <property type="entry name" value="14-3-3"/>
</dbReference>
<keyword evidence="4" id="KW-1185">Reference proteome</keyword>
<comment type="similarity">
    <text evidence="1">Belongs to the 14-3-3 family.</text>
</comment>
<dbReference type="PRINTS" id="PR00305">
    <property type="entry name" value="1433ZETA"/>
</dbReference>